<dbReference type="Pfam" id="PF16868">
    <property type="entry name" value="NMT1_3"/>
    <property type="match status" value="1"/>
</dbReference>
<dbReference type="Gene3D" id="3.40.190.10">
    <property type="entry name" value="Periplasmic binding protein-like II"/>
    <property type="match status" value="2"/>
</dbReference>
<dbReference type="InterPro" id="IPR011852">
    <property type="entry name" value="TRAP_TAXI"/>
</dbReference>
<name>A0A967EVW3_9PROT</name>
<dbReference type="NCBIfam" id="TIGR02122">
    <property type="entry name" value="TRAP_TAXI"/>
    <property type="match status" value="1"/>
</dbReference>
<sequence length="327" mass="35368">MKQAAVVMTTVAVLGAMPFAAYDARAEEKAYTVSAGSISGSWFAIVTTMFETYRNNIPDLTYTTVPGGSVANPISVGSGQSQFGMSYSTNLFAAARGDAPYKSKIDNVRAIANTGLSAYIHIYVDRKLGVESIRAIADGKMPLKVDTGPRGGGGELAAGRVLAAHGVSYDNIKEWGGSITYSPYREAMDRVNDKQIDAFINDDLPGAPLFAEFAAKEDILLLPQEPQAIKIMEEQYGYVPGVIRAGTYKGQTEDIATTYQTPLFITRADTDEEVVYQMTKLLFEKKDDLVTGHSAFKALDIEKAATGLTIPLHPGAARYYREMGVLQ</sequence>
<proteinExistence type="predicted"/>
<comment type="caution">
    <text evidence="1">The sequence shown here is derived from an EMBL/GenBank/DDBJ whole genome shotgun (WGS) entry which is preliminary data.</text>
</comment>
<accession>A0A967EVW3</accession>
<dbReference type="CDD" id="cd13520">
    <property type="entry name" value="PBP2_TAXI_TRAP"/>
    <property type="match status" value="1"/>
</dbReference>
<dbReference type="PANTHER" id="PTHR42941">
    <property type="entry name" value="SLL1037 PROTEIN"/>
    <property type="match status" value="1"/>
</dbReference>
<dbReference type="Proteomes" id="UP000761264">
    <property type="component" value="Unassembled WGS sequence"/>
</dbReference>
<protein>
    <submittedName>
        <fullName evidence="1">TAXI family TRAP transporter solute-binding subunit</fullName>
    </submittedName>
</protein>
<evidence type="ECO:0000313" key="1">
    <source>
        <dbReference type="EMBL" id="NIA68524.1"/>
    </source>
</evidence>
<dbReference type="PANTHER" id="PTHR42941:SF1">
    <property type="entry name" value="SLL1037 PROTEIN"/>
    <property type="match status" value="1"/>
</dbReference>
<reference evidence="1" key="1">
    <citation type="submission" date="2020-03" db="EMBL/GenBank/DDBJ databases">
        <title>Genome of Pelagibius litoralis DSM 21314T.</title>
        <authorList>
            <person name="Wang G."/>
        </authorList>
    </citation>
    <scope>NUCLEOTIDE SEQUENCE</scope>
    <source>
        <strain evidence="1">DSM 21314</strain>
    </source>
</reference>
<keyword evidence="2" id="KW-1185">Reference proteome</keyword>
<gene>
    <name evidence="1" type="ORF">HBA54_07955</name>
</gene>
<dbReference type="AlphaFoldDB" id="A0A967EVW3"/>
<organism evidence="1 2">
    <name type="scientific">Pelagibius litoralis</name>
    <dbReference type="NCBI Taxonomy" id="374515"/>
    <lineage>
        <taxon>Bacteria</taxon>
        <taxon>Pseudomonadati</taxon>
        <taxon>Pseudomonadota</taxon>
        <taxon>Alphaproteobacteria</taxon>
        <taxon>Rhodospirillales</taxon>
        <taxon>Rhodovibrionaceae</taxon>
        <taxon>Pelagibius</taxon>
    </lineage>
</organism>
<dbReference type="EMBL" id="JAAQPH010000005">
    <property type="protein sequence ID" value="NIA68524.1"/>
    <property type="molecule type" value="Genomic_DNA"/>
</dbReference>
<evidence type="ECO:0000313" key="2">
    <source>
        <dbReference type="Proteomes" id="UP000761264"/>
    </source>
</evidence>
<dbReference type="SUPFAM" id="SSF53850">
    <property type="entry name" value="Periplasmic binding protein-like II"/>
    <property type="match status" value="1"/>
</dbReference>